<name>A8WZI4_CAEBR</name>
<dbReference type="EMBL" id="HE601042">
    <property type="protein sequence ID" value="CAP25794.2"/>
    <property type="molecule type" value="Genomic_DNA"/>
</dbReference>
<dbReference type="InterPro" id="IPR001128">
    <property type="entry name" value="Cyt_P450"/>
</dbReference>
<keyword evidence="2" id="KW-0560">Oxidoreductase</keyword>
<dbReference type="InParanoid" id="A8WZI4"/>
<keyword evidence="4" id="KW-1185">Reference proteome</keyword>
<dbReference type="GeneID" id="8587575"/>
<dbReference type="Proteomes" id="UP000008549">
    <property type="component" value="Unassembled WGS sequence"/>
</dbReference>
<dbReference type="KEGG" id="cbr:CBG_05273"/>
<dbReference type="InterPro" id="IPR002401">
    <property type="entry name" value="Cyt_P450_E_grp-I"/>
</dbReference>
<reference evidence="3 4" key="1">
    <citation type="journal article" date="2003" name="PLoS Biol.">
        <title>The genome sequence of Caenorhabditis briggsae: a platform for comparative genomics.</title>
        <authorList>
            <person name="Stein L.D."/>
            <person name="Bao Z."/>
            <person name="Blasiar D."/>
            <person name="Blumenthal T."/>
            <person name="Brent M.R."/>
            <person name="Chen N."/>
            <person name="Chinwalla A."/>
            <person name="Clarke L."/>
            <person name="Clee C."/>
            <person name="Coghlan A."/>
            <person name="Coulson A."/>
            <person name="D'Eustachio P."/>
            <person name="Fitch D.H."/>
            <person name="Fulton L.A."/>
            <person name="Fulton R.E."/>
            <person name="Griffiths-Jones S."/>
            <person name="Harris T.W."/>
            <person name="Hillier L.W."/>
            <person name="Kamath R."/>
            <person name="Kuwabara P.E."/>
            <person name="Mardis E.R."/>
            <person name="Marra M.A."/>
            <person name="Miner T.L."/>
            <person name="Minx P."/>
            <person name="Mullikin J.C."/>
            <person name="Plumb R.W."/>
            <person name="Rogers J."/>
            <person name="Schein J.E."/>
            <person name="Sohrmann M."/>
            <person name="Spieth J."/>
            <person name="Stajich J.E."/>
            <person name="Wei C."/>
            <person name="Willey D."/>
            <person name="Wilson R.K."/>
            <person name="Durbin R."/>
            <person name="Waterston R.H."/>
        </authorList>
    </citation>
    <scope>NUCLEOTIDE SEQUENCE [LARGE SCALE GENOMIC DNA]</scope>
    <source>
        <strain evidence="3 4">AF16</strain>
    </source>
</reference>
<evidence type="ECO:0000256" key="2">
    <source>
        <dbReference type="ARBA" id="ARBA00023033"/>
    </source>
</evidence>
<evidence type="ECO:0000256" key="1">
    <source>
        <dbReference type="ARBA" id="ARBA00010617"/>
    </source>
</evidence>
<comment type="similarity">
    <text evidence="1">Belongs to the cytochrome P450 family.</text>
</comment>
<evidence type="ECO:0000313" key="4">
    <source>
        <dbReference type="Proteomes" id="UP000008549"/>
    </source>
</evidence>
<accession>A8WZI4</accession>
<dbReference type="PANTHER" id="PTHR24284">
    <property type="entry name" value="CYTOCHROME P450 FAMILY"/>
    <property type="match status" value="1"/>
</dbReference>
<dbReference type="HOGENOM" id="CLU_2017250_0_0_1"/>
<sequence length="123" mass="14079">MSDKPNMPYTQSVIHEVQRQSDMIPLLGTHKNNQDITVKGVNLSSGTVVYGQIWSIMNDDSVFEENHKFNPSRYLQADGKMLNKTYAFIPNSNIDLSPDWGAVLTSKPYTYQLIPQTLYYFVK</sequence>
<dbReference type="PRINTS" id="PR00463">
    <property type="entry name" value="EP450I"/>
</dbReference>
<dbReference type="CTD" id="8587575"/>
<dbReference type="Pfam" id="PF00067">
    <property type="entry name" value="p450"/>
    <property type="match status" value="1"/>
</dbReference>
<dbReference type="GO" id="GO:0005506">
    <property type="term" value="F:iron ion binding"/>
    <property type="evidence" value="ECO:0007669"/>
    <property type="project" value="InterPro"/>
</dbReference>
<dbReference type="PANTHER" id="PTHR24284:SF11">
    <property type="entry name" value="CYTOCHROME P450 FAMILY"/>
    <property type="match status" value="1"/>
</dbReference>
<evidence type="ECO:0000313" key="3">
    <source>
        <dbReference type="EMBL" id="CAP25794.2"/>
    </source>
</evidence>
<proteinExistence type="inferred from homology"/>
<reference evidence="3 4" key="2">
    <citation type="journal article" date="2011" name="PLoS Genet.">
        <title>Caenorhabditis briggsae recombinant inbred line genotypes reveal inter-strain incompatibility and the evolution of recombination.</title>
        <authorList>
            <person name="Ross J.A."/>
            <person name="Koboldt D.C."/>
            <person name="Staisch J.E."/>
            <person name="Chamberlin H.M."/>
            <person name="Gupta B.P."/>
            <person name="Miller R.D."/>
            <person name="Baird S.E."/>
            <person name="Haag E.S."/>
        </authorList>
    </citation>
    <scope>NUCLEOTIDE SEQUENCE [LARGE SCALE GENOMIC DNA]</scope>
    <source>
        <strain evidence="3 4">AF16</strain>
    </source>
</reference>
<dbReference type="Gene3D" id="1.10.630.10">
    <property type="entry name" value="Cytochrome P450"/>
    <property type="match status" value="1"/>
</dbReference>
<dbReference type="GO" id="GO:0016705">
    <property type="term" value="F:oxidoreductase activity, acting on paired donors, with incorporation or reduction of molecular oxygen"/>
    <property type="evidence" value="ECO:0007669"/>
    <property type="project" value="InterPro"/>
</dbReference>
<protein>
    <submittedName>
        <fullName evidence="3">Protein CBG05273</fullName>
    </submittedName>
</protein>
<dbReference type="eggNOG" id="KOG0156">
    <property type="taxonomic scope" value="Eukaryota"/>
</dbReference>
<keyword evidence="2" id="KW-0503">Monooxygenase</keyword>
<dbReference type="SUPFAM" id="SSF48264">
    <property type="entry name" value="Cytochrome P450"/>
    <property type="match status" value="1"/>
</dbReference>
<dbReference type="STRING" id="6238.A8WZI4"/>
<dbReference type="OMA" id="SIMNDDS"/>
<dbReference type="GO" id="GO:0020037">
    <property type="term" value="F:heme binding"/>
    <property type="evidence" value="ECO:0007669"/>
    <property type="project" value="InterPro"/>
</dbReference>
<dbReference type="GO" id="GO:0004497">
    <property type="term" value="F:monooxygenase activity"/>
    <property type="evidence" value="ECO:0007669"/>
    <property type="project" value="UniProtKB-KW"/>
</dbReference>
<dbReference type="AlphaFoldDB" id="A8WZI4"/>
<dbReference type="InterPro" id="IPR036396">
    <property type="entry name" value="Cyt_P450_sf"/>
</dbReference>
<organism evidence="3 4">
    <name type="scientific">Caenorhabditis briggsae</name>
    <dbReference type="NCBI Taxonomy" id="6238"/>
    <lineage>
        <taxon>Eukaryota</taxon>
        <taxon>Metazoa</taxon>
        <taxon>Ecdysozoa</taxon>
        <taxon>Nematoda</taxon>
        <taxon>Chromadorea</taxon>
        <taxon>Rhabditida</taxon>
        <taxon>Rhabditina</taxon>
        <taxon>Rhabditomorpha</taxon>
        <taxon>Rhabditoidea</taxon>
        <taxon>Rhabditidae</taxon>
        <taxon>Peloderinae</taxon>
        <taxon>Caenorhabditis</taxon>
    </lineage>
</organism>
<dbReference type="RefSeq" id="XP_045092894.1">
    <property type="nucleotide sequence ID" value="XM_045240392.1"/>
</dbReference>
<gene>
    <name evidence="3" type="ORF">CBG05273</name>
    <name evidence="3" type="ORF">CBG_05273</name>
</gene>